<protein>
    <submittedName>
        <fullName evidence="2">Bacteriophage HK97-gp10, putative tail-component</fullName>
    </submittedName>
</protein>
<dbReference type="AlphaFoldDB" id="A0A1H8HAJ5"/>
<accession>A0A1H8HAJ5</accession>
<dbReference type="InterPro" id="IPR010064">
    <property type="entry name" value="HK97-gp10_tail"/>
</dbReference>
<dbReference type="Pfam" id="PF04883">
    <property type="entry name" value="HK97-gp10_like"/>
    <property type="match status" value="1"/>
</dbReference>
<gene>
    <name evidence="2" type="ORF">SAMN04488103_105294</name>
</gene>
<dbReference type="Proteomes" id="UP000198761">
    <property type="component" value="Unassembled WGS sequence"/>
</dbReference>
<feature type="region of interest" description="Disordered" evidence="1">
    <location>
        <begin position="64"/>
        <end position="83"/>
    </location>
</feature>
<name>A0A1H8HAJ5_9RHOB</name>
<dbReference type="EMBL" id="FOCE01000005">
    <property type="protein sequence ID" value="SEN53216.1"/>
    <property type="molecule type" value="Genomic_DNA"/>
</dbReference>
<dbReference type="RefSeq" id="WP_091301427.1">
    <property type="nucleotide sequence ID" value="NZ_FOCE01000005.1"/>
</dbReference>
<dbReference type="OrthoDB" id="8480914at2"/>
<evidence type="ECO:0000313" key="2">
    <source>
        <dbReference type="EMBL" id="SEN53216.1"/>
    </source>
</evidence>
<organism evidence="2 3">
    <name type="scientific">Gemmobacter aquatilis</name>
    <dbReference type="NCBI Taxonomy" id="933059"/>
    <lineage>
        <taxon>Bacteria</taxon>
        <taxon>Pseudomonadati</taxon>
        <taxon>Pseudomonadota</taxon>
        <taxon>Alphaproteobacteria</taxon>
        <taxon>Rhodobacterales</taxon>
        <taxon>Paracoccaceae</taxon>
        <taxon>Gemmobacter</taxon>
    </lineage>
</organism>
<dbReference type="STRING" id="933059.SAMN04488103_105294"/>
<reference evidence="2 3" key="1">
    <citation type="submission" date="2016-10" db="EMBL/GenBank/DDBJ databases">
        <authorList>
            <person name="de Groot N.N."/>
        </authorList>
    </citation>
    <scope>NUCLEOTIDE SEQUENCE [LARGE SCALE GENOMIC DNA]</scope>
    <source>
        <strain evidence="2 3">DSM 3857</strain>
    </source>
</reference>
<proteinExistence type="predicted"/>
<sequence length="151" mass="16029">MGRYVKGSEALTRRMKAMPQAVLEALNPALARSVQEIAADASALAETSCRSGALIQSIEATAPGETTPAYASDGGRRTAGDGEAFVTAGEPGARHGHLVEFGTDARQHQDGTSTGTMAAEPFLLPAWRLNMNRVKARLRRVIRAEVRKAAK</sequence>
<keyword evidence="3" id="KW-1185">Reference proteome</keyword>
<evidence type="ECO:0000313" key="3">
    <source>
        <dbReference type="Proteomes" id="UP000198761"/>
    </source>
</evidence>
<evidence type="ECO:0000256" key="1">
    <source>
        <dbReference type="SAM" id="MobiDB-lite"/>
    </source>
</evidence>